<evidence type="ECO:0000313" key="4">
    <source>
        <dbReference type="EMBL" id="AJT42840.1"/>
    </source>
</evidence>
<feature type="domain" description="N-acetyltransferase" evidence="3">
    <location>
        <begin position="11"/>
        <end position="165"/>
    </location>
</feature>
<keyword evidence="2" id="KW-0012">Acyltransferase</keyword>
<dbReference type="AlphaFoldDB" id="A0A0D4C357"/>
<dbReference type="STRING" id="1618207.UM93_03150"/>
<protein>
    <submittedName>
        <fullName evidence="4">GNAT family acetyltransferase</fullName>
    </submittedName>
</protein>
<keyword evidence="1 4" id="KW-0808">Transferase</keyword>
<dbReference type="InterPro" id="IPR016181">
    <property type="entry name" value="Acyl_CoA_acyltransferase"/>
</dbReference>
<gene>
    <name evidence="4" type="ORF">UM93_03150</name>
</gene>
<reference evidence="4 5" key="1">
    <citation type="journal article" date="2015" name="Genome Announc.">
        <title>Complete Genome Sequencing of Protease-Producing Novel Arthrobacter sp. Strain IHBB 11108 Using PacBio Single-Molecule Real-Time Sequencing Technology.</title>
        <authorList>
            <person name="Kiran S."/>
            <person name="Swarnkar M.K."/>
            <person name="Pal M."/>
            <person name="Thakur R."/>
            <person name="Tewari R."/>
            <person name="Singh A.K."/>
            <person name="Gulati A."/>
        </authorList>
    </citation>
    <scope>NUCLEOTIDE SEQUENCE [LARGE SCALE GENOMIC DNA]</scope>
    <source>
        <strain evidence="4 5">IHBB 11108</strain>
    </source>
</reference>
<organism evidence="4 5">
    <name type="scientific">Psychromicrobium lacuslunae</name>
    <dbReference type="NCBI Taxonomy" id="1618207"/>
    <lineage>
        <taxon>Bacteria</taxon>
        <taxon>Bacillati</taxon>
        <taxon>Actinomycetota</taxon>
        <taxon>Actinomycetes</taxon>
        <taxon>Micrococcales</taxon>
        <taxon>Micrococcaceae</taxon>
        <taxon>Psychromicrobium</taxon>
    </lineage>
</organism>
<dbReference type="Gene3D" id="3.40.630.30">
    <property type="match status" value="1"/>
</dbReference>
<sequence>MHLLAQNPFELTFRPITVEDLDEWYALVLRIFEAEKPVWHEQREDLQNALNSTKNDPRFDTVIGFDQQGVARAFARVSKNPEGEKAYLFGGVDPLWQRRGIGSALLGWQQAQAARRFESDGQSPVVVRKFADQSNLAELALCDSAGYSVVRYFAEMRRPLADPIPEIPLDEGLELKTFSSELSEQVRLAHNEAFADHWGSEPRDQESWGFLIDHPHMRADWSTVVIDTANGEIAGYQIANYDPEVLQTHGRNEGYTELLGVRRAYRGRRIAAVLLAEAMQRFSASGMDWAALDVDTENPTGAYGLYERLGYQPHNRSMAYDKEL</sequence>
<dbReference type="PROSITE" id="PS51186">
    <property type="entry name" value="GNAT"/>
    <property type="match status" value="2"/>
</dbReference>
<dbReference type="Proteomes" id="UP000061839">
    <property type="component" value="Chromosome"/>
</dbReference>
<dbReference type="PATRIC" id="fig|1618207.4.peg.646"/>
<dbReference type="GO" id="GO:0016747">
    <property type="term" value="F:acyltransferase activity, transferring groups other than amino-acyl groups"/>
    <property type="evidence" value="ECO:0007669"/>
    <property type="project" value="InterPro"/>
</dbReference>
<dbReference type="CDD" id="cd04301">
    <property type="entry name" value="NAT_SF"/>
    <property type="match status" value="2"/>
</dbReference>
<dbReference type="InterPro" id="IPR050680">
    <property type="entry name" value="YpeA/RimI_acetyltransf"/>
</dbReference>
<dbReference type="EMBL" id="CP011005">
    <property type="protein sequence ID" value="AJT42840.1"/>
    <property type="molecule type" value="Genomic_DNA"/>
</dbReference>
<evidence type="ECO:0000313" key="5">
    <source>
        <dbReference type="Proteomes" id="UP000061839"/>
    </source>
</evidence>
<name>A0A0D4C357_9MICC</name>
<dbReference type="InterPro" id="IPR000182">
    <property type="entry name" value="GNAT_dom"/>
</dbReference>
<dbReference type="Pfam" id="PF00583">
    <property type="entry name" value="Acetyltransf_1"/>
    <property type="match status" value="1"/>
</dbReference>
<dbReference type="HOGENOM" id="CLU_056890_0_1_11"/>
<keyword evidence="5" id="KW-1185">Reference proteome</keyword>
<dbReference type="SUPFAM" id="SSF55729">
    <property type="entry name" value="Acyl-CoA N-acyltransferases (Nat)"/>
    <property type="match status" value="2"/>
</dbReference>
<accession>A0A0D4C357</accession>
<evidence type="ECO:0000256" key="2">
    <source>
        <dbReference type="ARBA" id="ARBA00023315"/>
    </source>
</evidence>
<proteinExistence type="predicted"/>
<feature type="domain" description="N-acetyltransferase" evidence="3">
    <location>
        <begin position="173"/>
        <end position="324"/>
    </location>
</feature>
<evidence type="ECO:0000256" key="1">
    <source>
        <dbReference type="ARBA" id="ARBA00022679"/>
    </source>
</evidence>
<evidence type="ECO:0000259" key="3">
    <source>
        <dbReference type="PROSITE" id="PS51186"/>
    </source>
</evidence>
<dbReference type="PANTHER" id="PTHR43420">
    <property type="entry name" value="ACETYLTRANSFERASE"/>
    <property type="match status" value="1"/>
</dbReference>
<dbReference type="KEGG" id="ari:UM93_03150"/>